<dbReference type="AlphaFoldDB" id="A0AA88RDD8"/>
<accession>A0AA88RDD8</accession>
<evidence type="ECO:0000259" key="1">
    <source>
        <dbReference type="Pfam" id="PF24847"/>
    </source>
</evidence>
<organism evidence="2 3">
    <name type="scientific">Escallonia rubra</name>
    <dbReference type="NCBI Taxonomy" id="112253"/>
    <lineage>
        <taxon>Eukaryota</taxon>
        <taxon>Viridiplantae</taxon>
        <taxon>Streptophyta</taxon>
        <taxon>Embryophyta</taxon>
        <taxon>Tracheophyta</taxon>
        <taxon>Spermatophyta</taxon>
        <taxon>Magnoliopsida</taxon>
        <taxon>eudicotyledons</taxon>
        <taxon>Gunneridae</taxon>
        <taxon>Pentapetalae</taxon>
        <taxon>asterids</taxon>
        <taxon>campanulids</taxon>
        <taxon>Escalloniales</taxon>
        <taxon>Escalloniaceae</taxon>
        <taxon>Escallonia</taxon>
    </lineage>
</organism>
<dbReference type="Pfam" id="PF24847">
    <property type="entry name" value="DUF7722"/>
    <property type="match status" value="1"/>
</dbReference>
<keyword evidence="3" id="KW-1185">Reference proteome</keyword>
<dbReference type="PANTHER" id="PTHR33513">
    <property type="entry name" value="OS06G0523300 PROTEIN"/>
    <property type="match status" value="1"/>
</dbReference>
<reference evidence="2" key="1">
    <citation type="submission" date="2022-12" db="EMBL/GenBank/DDBJ databases">
        <title>Draft genome assemblies for two species of Escallonia (Escalloniales).</title>
        <authorList>
            <person name="Chanderbali A."/>
            <person name="Dervinis C."/>
            <person name="Anghel I."/>
            <person name="Soltis D."/>
            <person name="Soltis P."/>
            <person name="Zapata F."/>
        </authorList>
    </citation>
    <scope>NUCLEOTIDE SEQUENCE</scope>
    <source>
        <strain evidence="2">UCBG92.1500</strain>
        <tissue evidence="2">Leaf</tissue>
    </source>
</reference>
<dbReference type="PANTHER" id="PTHR33513:SF45">
    <property type="entry name" value="CYTOPLASMIC TRNA 2-THIOLATION PROTEIN"/>
    <property type="match status" value="1"/>
</dbReference>
<dbReference type="EMBL" id="JAVXUO010002053">
    <property type="protein sequence ID" value="KAK2976661.1"/>
    <property type="molecule type" value="Genomic_DNA"/>
</dbReference>
<evidence type="ECO:0000313" key="2">
    <source>
        <dbReference type="EMBL" id="KAK2976661.1"/>
    </source>
</evidence>
<protein>
    <recommendedName>
        <fullName evidence="1">DUF7722 domain-containing protein</fullName>
    </recommendedName>
</protein>
<dbReference type="Proteomes" id="UP001187471">
    <property type="component" value="Unassembled WGS sequence"/>
</dbReference>
<feature type="domain" description="DUF7722" evidence="1">
    <location>
        <begin position="30"/>
        <end position="67"/>
    </location>
</feature>
<sequence>MLSGGTGGGGASGQQAKDGWGGYFQMPLHYPRYTRAEYETMPEWKLDCLLTQFGLAVTGDVNQKRSFLLFGRIEYFTLFHDPDPDPDQ</sequence>
<proteinExistence type="predicted"/>
<name>A0AA88RDD8_9ASTE</name>
<gene>
    <name evidence="2" type="ORF">RJ640_012335</name>
</gene>
<evidence type="ECO:0000313" key="3">
    <source>
        <dbReference type="Proteomes" id="UP001187471"/>
    </source>
</evidence>
<comment type="caution">
    <text evidence="2">The sequence shown here is derived from an EMBL/GenBank/DDBJ whole genome shotgun (WGS) entry which is preliminary data.</text>
</comment>
<dbReference type="InterPro" id="IPR056139">
    <property type="entry name" value="DUF7722"/>
</dbReference>